<feature type="region of interest" description="Disordered" evidence="1">
    <location>
        <begin position="94"/>
        <end position="119"/>
    </location>
</feature>
<keyword evidence="3" id="KW-1185">Reference proteome</keyword>
<dbReference type="EMBL" id="BMAT01004081">
    <property type="protein sequence ID" value="GFR67892.1"/>
    <property type="molecule type" value="Genomic_DNA"/>
</dbReference>
<sequence>MSNVPFPEGNTPKYYSGSCNVDLDCRSVTSLEGGKVEGLTEEEIRASSAHSRASLREQYKAKLEEAKTAAEDRRSKSPAINLPTHLTVDDELILDDDEDEEGDDYFLEEGEMPIPDDLK</sequence>
<evidence type="ECO:0000313" key="2">
    <source>
        <dbReference type="EMBL" id="GFR67892.1"/>
    </source>
</evidence>
<name>A0AAV4F3R7_9GAST</name>
<gene>
    <name evidence="2" type="ORF">ElyMa_002010200</name>
</gene>
<proteinExistence type="predicted"/>
<accession>A0AAV4F3R7</accession>
<feature type="non-terminal residue" evidence="2">
    <location>
        <position position="119"/>
    </location>
</feature>
<protein>
    <submittedName>
        <fullName evidence="2">Dpy-19-like protein 3</fullName>
    </submittedName>
</protein>
<evidence type="ECO:0000256" key="1">
    <source>
        <dbReference type="SAM" id="MobiDB-lite"/>
    </source>
</evidence>
<dbReference type="Proteomes" id="UP000762676">
    <property type="component" value="Unassembled WGS sequence"/>
</dbReference>
<comment type="caution">
    <text evidence="2">The sequence shown here is derived from an EMBL/GenBank/DDBJ whole genome shotgun (WGS) entry which is preliminary data.</text>
</comment>
<evidence type="ECO:0000313" key="3">
    <source>
        <dbReference type="Proteomes" id="UP000762676"/>
    </source>
</evidence>
<organism evidence="2 3">
    <name type="scientific">Elysia marginata</name>
    <dbReference type="NCBI Taxonomy" id="1093978"/>
    <lineage>
        <taxon>Eukaryota</taxon>
        <taxon>Metazoa</taxon>
        <taxon>Spiralia</taxon>
        <taxon>Lophotrochozoa</taxon>
        <taxon>Mollusca</taxon>
        <taxon>Gastropoda</taxon>
        <taxon>Heterobranchia</taxon>
        <taxon>Euthyneura</taxon>
        <taxon>Panpulmonata</taxon>
        <taxon>Sacoglossa</taxon>
        <taxon>Placobranchoidea</taxon>
        <taxon>Plakobranchidae</taxon>
        <taxon>Elysia</taxon>
    </lineage>
</organism>
<reference evidence="2 3" key="1">
    <citation type="journal article" date="2021" name="Elife">
        <title>Chloroplast acquisition without the gene transfer in kleptoplastic sea slugs, Plakobranchus ocellatus.</title>
        <authorList>
            <person name="Maeda T."/>
            <person name="Takahashi S."/>
            <person name="Yoshida T."/>
            <person name="Shimamura S."/>
            <person name="Takaki Y."/>
            <person name="Nagai Y."/>
            <person name="Toyoda A."/>
            <person name="Suzuki Y."/>
            <person name="Arimoto A."/>
            <person name="Ishii H."/>
            <person name="Satoh N."/>
            <person name="Nishiyama T."/>
            <person name="Hasebe M."/>
            <person name="Maruyama T."/>
            <person name="Minagawa J."/>
            <person name="Obokata J."/>
            <person name="Shigenobu S."/>
        </authorList>
    </citation>
    <scope>NUCLEOTIDE SEQUENCE [LARGE SCALE GENOMIC DNA]</scope>
</reference>
<dbReference type="AlphaFoldDB" id="A0AAV4F3R7"/>
<feature type="compositionally biased region" description="Acidic residues" evidence="1">
    <location>
        <begin position="94"/>
        <end position="111"/>
    </location>
</feature>